<dbReference type="Gene3D" id="1.20.58.1390">
    <property type="match status" value="1"/>
</dbReference>
<dbReference type="PROSITE" id="PS51683">
    <property type="entry name" value="SAM_OMT_II"/>
    <property type="match status" value="1"/>
</dbReference>
<protein>
    <submittedName>
        <fullName evidence="6">Ubiquinone/menaquinone biosynthesis C-methylase UbiE</fullName>
    </submittedName>
</protein>
<dbReference type="PANTHER" id="PTHR43712:SF2">
    <property type="entry name" value="O-METHYLTRANSFERASE CICE"/>
    <property type="match status" value="1"/>
</dbReference>
<dbReference type="InterPro" id="IPR001077">
    <property type="entry name" value="COMT_C"/>
</dbReference>
<keyword evidence="2" id="KW-0808">Transferase</keyword>
<organism evidence="6 7">
    <name type="scientific">Fibrobacter succinogenes</name>
    <name type="common">Bacteroides succinogenes</name>
    <dbReference type="NCBI Taxonomy" id="833"/>
    <lineage>
        <taxon>Bacteria</taxon>
        <taxon>Pseudomonadati</taxon>
        <taxon>Fibrobacterota</taxon>
        <taxon>Fibrobacteria</taxon>
        <taxon>Fibrobacterales</taxon>
        <taxon>Fibrobacteraceae</taxon>
        <taxon>Fibrobacter</taxon>
    </lineage>
</organism>
<dbReference type="Pfam" id="PF00891">
    <property type="entry name" value="Methyltransf_2"/>
    <property type="match status" value="1"/>
</dbReference>
<evidence type="ECO:0000259" key="4">
    <source>
        <dbReference type="Pfam" id="PF00891"/>
    </source>
</evidence>
<dbReference type="Gene3D" id="3.40.50.150">
    <property type="entry name" value="Vaccinia Virus protein VP39"/>
    <property type="match status" value="1"/>
</dbReference>
<dbReference type="GO" id="GO:0032259">
    <property type="term" value="P:methylation"/>
    <property type="evidence" value="ECO:0007669"/>
    <property type="project" value="UniProtKB-KW"/>
</dbReference>
<dbReference type="InterPro" id="IPR036388">
    <property type="entry name" value="WH-like_DNA-bd_sf"/>
</dbReference>
<dbReference type="EMBL" id="UHJL01000001">
    <property type="protein sequence ID" value="SUQ19419.1"/>
    <property type="molecule type" value="Genomic_DNA"/>
</dbReference>
<dbReference type="InterPro" id="IPR016461">
    <property type="entry name" value="COMT-like"/>
</dbReference>
<reference evidence="6 7" key="1">
    <citation type="submission" date="2017-08" db="EMBL/GenBank/DDBJ databases">
        <authorList>
            <person name="de Groot N.N."/>
        </authorList>
    </citation>
    <scope>NUCLEOTIDE SEQUENCE [LARGE SCALE GENOMIC DNA]</scope>
    <source>
        <strain evidence="6 7">HM2</strain>
    </source>
</reference>
<name>A0A380RVU5_FIBSU</name>
<evidence type="ECO:0000259" key="5">
    <source>
        <dbReference type="Pfam" id="PF21212"/>
    </source>
</evidence>
<evidence type="ECO:0000256" key="3">
    <source>
        <dbReference type="ARBA" id="ARBA00022691"/>
    </source>
</evidence>
<dbReference type="GO" id="GO:0008171">
    <property type="term" value="F:O-methyltransferase activity"/>
    <property type="evidence" value="ECO:0007669"/>
    <property type="project" value="InterPro"/>
</dbReference>
<gene>
    <name evidence="6" type="ORF">SAMN05661053_0651</name>
</gene>
<evidence type="ECO:0000256" key="1">
    <source>
        <dbReference type="ARBA" id="ARBA00022603"/>
    </source>
</evidence>
<keyword evidence="6" id="KW-0830">Ubiquinone</keyword>
<feature type="domain" description="O-methyltransferase C-terminal" evidence="4">
    <location>
        <begin position="192"/>
        <end position="345"/>
    </location>
</feature>
<evidence type="ECO:0000313" key="6">
    <source>
        <dbReference type="EMBL" id="SUQ19419.1"/>
    </source>
</evidence>
<accession>A0A380RVU5</accession>
<dbReference type="AlphaFoldDB" id="A0A380RVU5"/>
<dbReference type="RefSeq" id="WP_109572062.1">
    <property type="nucleotide sequence ID" value="NZ_UHJL01000001.1"/>
</dbReference>
<dbReference type="Gene3D" id="1.10.10.10">
    <property type="entry name" value="Winged helix-like DNA-binding domain superfamily/Winged helix DNA-binding domain"/>
    <property type="match status" value="1"/>
</dbReference>
<sequence>MFDFYKNDSIDAVNAKFEAQKIAFAPLSFQAARALRDMGILEEISKSRKKGITISEIAQKLDISLYGVGVLVEMGLGMGAIKLHKDSSEDDLRLTLGKIGFFLLNDEMTQVNMDFSQDICYRGAENLEQSIREGKPSGLPHLGPWKTVYEGLSQLTDQQKKSWFGFDHFYSDLAFPEALPIVFEKLAELKQPRLFDIGGNTAKWAIACCKYNADVQVSIIDLPGQTAVAEKNAAQAGFKDRIDTIACNVLDDTTEFPQGANAVWMSQFLDCFSLKQITKILTKIHKAATPETDVYVLEPLWDKQRFEAAAYSLQATSLYFTCIANGNSKMYRYEELKKAIEIAGFELKEAHHGVGPNAYSLLRFRKK</sequence>
<dbReference type="Pfam" id="PF21212">
    <property type="entry name" value="Dimerisation2-like_dom"/>
    <property type="match status" value="1"/>
</dbReference>
<dbReference type="Proteomes" id="UP000255423">
    <property type="component" value="Unassembled WGS sequence"/>
</dbReference>
<dbReference type="SUPFAM" id="SSF53335">
    <property type="entry name" value="S-adenosyl-L-methionine-dependent methyltransferases"/>
    <property type="match status" value="1"/>
</dbReference>
<feature type="domain" description="BVU-1015-like N-terminal dimerisation-like" evidence="5">
    <location>
        <begin position="18"/>
        <end position="86"/>
    </location>
</feature>
<dbReference type="InterPro" id="IPR029063">
    <property type="entry name" value="SAM-dependent_MTases_sf"/>
</dbReference>
<dbReference type="PANTHER" id="PTHR43712">
    <property type="entry name" value="PUTATIVE (AFU_ORTHOLOGUE AFUA_4G14580)-RELATED"/>
    <property type="match status" value="1"/>
</dbReference>
<keyword evidence="3" id="KW-0949">S-adenosyl-L-methionine</keyword>
<evidence type="ECO:0000313" key="7">
    <source>
        <dbReference type="Proteomes" id="UP000255423"/>
    </source>
</evidence>
<evidence type="ECO:0000256" key="2">
    <source>
        <dbReference type="ARBA" id="ARBA00022679"/>
    </source>
</evidence>
<keyword evidence="1 6" id="KW-0489">Methyltransferase</keyword>
<dbReference type="InterPro" id="IPR049480">
    <property type="entry name" value="BVU_1015-like_N"/>
</dbReference>
<proteinExistence type="predicted"/>